<feature type="domain" description="Transposase MuDR plant" evidence="1">
    <location>
        <begin position="35"/>
        <end position="90"/>
    </location>
</feature>
<name>A0ABR0QT97_GOSAR</name>
<proteinExistence type="predicted"/>
<keyword evidence="3" id="KW-1185">Reference proteome</keyword>
<accession>A0ABR0QT97</accession>
<dbReference type="EMBL" id="JARKNE010000002">
    <property type="protein sequence ID" value="KAK5842551.1"/>
    <property type="molecule type" value="Genomic_DNA"/>
</dbReference>
<evidence type="ECO:0000313" key="2">
    <source>
        <dbReference type="EMBL" id="KAK5842551.1"/>
    </source>
</evidence>
<dbReference type="InterPro" id="IPR004332">
    <property type="entry name" value="Transposase_MuDR"/>
</dbReference>
<evidence type="ECO:0000313" key="3">
    <source>
        <dbReference type="Proteomes" id="UP001358586"/>
    </source>
</evidence>
<dbReference type="Proteomes" id="UP001358586">
    <property type="component" value="Chromosome 2"/>
</dbReference>
<organism evidence="2 3">
    <name type="scientific">Gossypium arboreum</name>
    <name type="common">Tree cotton</name>
    <name type="synonym">Gossypium nanking</name>
    <dbReference type="NCBI Taxonomy" id="29729"/>
    <lineage>
        <taxon>Eukaryota</taxon>
        <taxon>Viridiplantae</taxon>
        <taxon>Streptophyta</taxon>
        <taxon>Embryophyta</taxon>
        <taxon>Tracheophyta</taxon>
        <taxon>Spermatophyta</taxon>
        <taxon>Magnoliopsida</taxon>
        <taxon>eudicotyledons</taxon>
        <taxon>Gunneridae</taxon>
        <taxon>Pentapetalae</taxon>
        <taxon>rosids</taxon>
        <taxon>malvids</taxon>
        <taxon>Malvales</taxon>
        <taxon>Malvaceae</taxon>
        <taxon>Malvoideae</taxon>
        <taxon>Gossypium</taxon>
    </lineage>
</organism>
<sequence length="92" mass="10688">MSLINPDAAHAVEFLEHPEILHAHWLAVDSDLEELFVGQRFVSKKECIFSIKRYNMNISIDYKVIMSKLTLYIGECWKSVEGCNWRVQAAFI</sequence>
<comment type="caution">
    <text evidence="2">The sequence shown here is derived from an EMBL/GenBank/DDBJ whole genome shotgun (WGS) entry which is preliminary data.</text>
</comment>
<reference evidence="2 3" key="1">
    <citation type="submission" date="2023-03" db="EMBL/GenBank/DDBJ databases">
        <title>WGS of Gossypium arboreum.</title>
        <authorList>
            <person name="Yu D."/>
        </authorList>
    </citation>
    <scope>NUCLEOTIDE SEQUENCE [LARGE SCALE GENOMIC DNA]</scope>
    <source>
        <tissue evidence="2">Leaf</tissue>
    </source>
</reference>
<dbReference type="Pfam" id="PF03108">
    <property type="entry name" value="DBD_Tnp_Mut"/>
    <property type="match status" value="1"/>
</dbReference>
<evidence type="ECO:0000259" key="1">
    <source>
        <dbReference type="Pfam" id="PF03108"/>
    </source>
</evidence>
<gene>
    <name evidence="2" type="ORF">PVK06_004923</name>
</gene>
<protein>
    <recommendedName>
        <fullName evidence="1">Transposase MuDR plant domain-containing protein</fullName>
    </recommendedName>
</protein>